<dbReference type="Proteomes" id="UP000612282">
    <property type="component" value="Unassembled WGS sequence"/>
</dbReference>
<dbReference type="Gene3D" id="3.30.530.20">
    <property type="match status" value="1"/>
</dbReference>
<dbReference type="InterPro" id="IPR013538">
    <property type="entry name" value="ASHA1/2-like_C"/>
</dbReference>
<accession>A0ABQ3XQI7</accession>
<gene>
    <name evidence="3" type="ORF">Aco03nite_091620</name>
</gene>
<dbReference type="EMBL" id="BOMG01000114">
    <property type="protein sequence ID" value="GID60758.1"/>
    <property type="molecule type" value="Genomic_DNA"/>
</dbReference>
<sequence>MRNQRLQEDLMEYGSIERTIYVDAAPEIVFDVVSKPEHVQRWWPDEAAYALTPGEPGHIVFGADSKSCSTGDGAKVEQFTVVDVRPPRSFSFRWNHAVGETAAAGNSYLVTFDLTPEGGGTMLRMTESGFRERGWSEVVVAQNHRDHENGWDHFLPQLAPYVASLHVTP</sequence>
<evidence type="ECO:0000256" key="1">
    <source>
        <dbReference type="ARBA" id="ARBA00006817"/>
    </source>
</evidence>
<comment type="similarity">
    <text evidence="1">Belongs to the AHA1 family.</text>
</comment>
<dbReference type="CDD" id="cd08898">
    <property type="entry name" value="SRPBCC_CalC_Aha1-like_5"/>
    <property type="match status" value="1"/>
</dbReference>
<organism evidence="3 4">
    <name type="scientific">Actinoplanes couchii</name>
    <dbReference type="NCBI Taxonomy" id="403638"/>
    <lineage>
        <taxon>Bacteria</taxon>
        <taxon>Bacillati</taxon>
        <taxon>Actinomycetota</taxon>
        <taxon>Actinomycetes</taxon>
        <taxon>Micromonosporales</taxon>
        <taxon>Micromonosporaceae</taxon>
        <taxon>Actinoplanes</taxon>
    </lineage>
</organism>
<feature type="domain" description="Activator of Hsp90 ATPase homologue 1/2-like C-terminal" evidence="2">
    <location>
        <begin position="23"/>
        <end position="162"/>
    </location>
</feature>
<dbReference type="InterPro" id="IPR023393">
    <property type="entry name" value="START-like_dom_sf"/>
</dbReference>
<keyword evidence="4" id="KW-1185">Reference proteome</keyword>
<dbReference type="SUPFAM" id="SSF55961">
    <property type="entry name" value="Bet v1-like"/>
    <property type="match status" value="1"/>
</dbReference>
<evidence type="ECO:0000259" key="2">
    <source>
        <dbReference type="Pfam" id="PF08327"/>
    </source>
</evidence>
<protein>
    <submittedName>
        <fullName evidence="3">Activator of HSP90 ATPase</fullName>
    </submittedName>
</protein>
<evidence type="ECO:0000313" key="4">
    <source>
        <dbReference type="Proteomes" id="UP000612282"/>
    </source>
</evidence>
<reference evidence="3 4" key="1">
    <citation type="submission" date="2021-01" db="EMBL/GenBank/DDBJ databases">
        <title>Whole genome shotgun sequence of Actinoplanes couchii NBRC 106145.</title>
        <authorList>
            <person name="Komaki H."/>
            <person name="Tamura T."/>
        </authorList>
    </citation>
    <scope>NUCLEOTIDE SEQUENCE [LARGE SCALE GENOMIC DNA]</scope>
    <source>
        <strain evidence="3 4">NBRC 106145</strain>
    </source>
</reference>
<proteinExistence type="inferred from homology"/>
<comment type="caution">
    <text evidence="3">The sequence shown here is derived from an EMBL/GenBank/DDBJ whole genome shotgun (WGS) entry which is preliminary data.</text>
</comment>
<evidence type="ECO:0000313" key="3">
    <source>
        <dbReference type="EMBL" id="GID60758.1"/>
    </source>
</evidence>
<dbReference type="Pfam" id="PF08327">
    <property type="entry name" value="AHSA1"/>
    <property type="match status" value="1"/>
</dbReference>
<name>A0ABQ3XQI7_9ACTN</name>